<comment type="caution">
    <text evidence="2">The sequence shown here is derived from an EMBL/GenBank/DDBJ whole genome shotgun (WGS) entry which is preliminary data.</text>
</comment>
<sequence>MQPEWHIVSHVFLALSQQLGLISSFSARRCSERKKRQGGLQHESPIALGHIVRRLGQTMVGGERNSYCQSSPQMASQTLALISYRVQTLTSVAGMSTGWIEFV</sequence>
<keyword evidence="1" id="KW-0472">Membrane</keyword>
<gene>
    <name evidence="2" type="ORF">Q7C36_004930</name>
</gene>
<evidence type="ECO:0000256" key="1">
    <source>
        <dbReference type="SAM" id="Phobius"/>
    </source>
</evidence>
<evidence type="ECO:0000313" key="3">
    <source>
        <dbReference type="Proteomes" id="UP001187315"/>
    </source>
</evidence>
<dbReference type="AlphaFoldDB" id="A0AA88TBN9"/>
<keyword evidence="3" id="KW-1185">Reference proteome</keyword>
<name>A0AA88TBN9_TACVA</name>
<keyword evidence="1" id="KW-1133">Transmembrane helix</keyword>
<organism evidence="2 3">
    <name type="scientific">Tachysurus vachellii</name>
    <name type="common">Darkbarbel catfish</name>
    <name type="synonym">Pelteobagrus vachellii</name>
    <dbReference type="NCBI Taxonomy" id="175792"/>
    <lineage>
        <taxon>Eukaryota</taxon>
        <taxon>Metazoa</taxon>
        <taxon>Chordata</taxon>
        <taxon>Craniata</taxon>
        <taxon>Vertebrata</taxon>
        <taxon>Euteleostomi</taxon>
        <taxon>Actinopterygii</taxon>
        <taxon>Neopterygii</taxon>
        <taxon>Teleostei</taxon>
        <taxon>Ostariophysi</taxon>
        <taxon>Siluriformes</taxon>
        <taxon>Bagridae</taxon>
        <taxon>Tachysurus</taxon>
    </lineage>
</organism>
<accession>A0AA88TBN9</accession>
<keyword evidence="1" id="KW-0812">Transmembrane</keyword>
<dbReference type="EMBL" id="JAVHJS010000004">
    <property type="protein sequence ID" value="KAK2860764.1"/>
    <property type="molecule type" value="Genomic_DNA"/>
</dbReference>
<protein>
    <submittedName>
        <fullName evidence="2">Uncharacterized protein</fullName>
    </submittedName>
</protein>
<reference evidence="2" key="1">
    <citation type="submission" date="2023-08" db="EMBL/GenBank/DDBJ databases">
        <title>Pelteobagrus vachellii genome.</title>
        <authorList>
            <person name="Liu H."/>
        </authorList>
    </citation>
    <scope>NUCLEOTIDE SEQUENCE</scope>
    <source>
        <strain evidence="2">PRFRI_2022a</strain>
        <tissue evidence="2">Muscle</tissue>
    </source>
</reference>
<proteinExistence type="predicted"/>
<dbReference type="Proteomes" id="UP001187315">
    <property type="component" value="Unassembled WGS sequence"/>
</dbReference>
<feature type="transmembrane region" description="Helical" evidence="1">
    <location>
        <begin position="6"/>
        <end position="27"/>
    </location>
</feature>
<evidence type="ECO:0000313" key="2">
    <source>
        <dbReference type="EMBL" id="KAK2860764.1"/>
    </source>
</evidence>